<name>A0A7Z2GQZ6_9BURK</name>
<evidence type="ECO:0000313" key="1">
    <source>
        <dbReference type="EMBL" id="QGZ66361.1"/>
    </source>
</evidence>
<reference evidence="1 2" key="1">
    <citation type="submission" date="2019-12" db="EMBL/GenBank/DDBJ databases">
        <title>Paraburkholderia acidiphila 7Q-K02 sp. nov and Paraburkholderia acidisoli DHF22 sp. nov., two strains isolated from forest soil.</title>
        <authorList>
            <person name="Gao Z."/>
            <person name="Qiu L."/>
        </authorList>
    </citation>
    <scope>NUCLEOTIDE SEQUENCE [LARGE SCALE GENOMIC DNA]</scope>
    <source>
        <strain evidence="1 2">DHF22</strain>
    </source>
</reference>
<sequence>MWTNPTQPNLADFNAFVLNQGVPLTDLPSGALANVSIDESGNLTAVSSTGTVAAGMALVGVDINTYIATWDGTSGTVMPVPTASVSAASAGTYSPYLAWAFLGAEAVTLIPPACMPPILYVTAVYNYGMHKLLKIGQDQPGQTFFTQQRAAFKLMSFKAGPVSASADQSTSDTLLTPDFLKGLTMGDLDLLLTPWGREYLDYSQSYGPNIVGVS</sequence>
<proteinExistence type="predicted"/>
<evidence type="ECO:0000313" key="2">
    <source>
        <dbReference type="Proteomes" id="UP000433577"/>
    </source>
</evidence>
<dbReference type="RefSeq" id="WP_158957681.1">
    <property type="nucleotide sequence ID" value="NZ_CP046916.1"/>
</dbReference>
<dbReference type="AlphaFoldDB" id="A0A7Z2GQZ6"/>
<gene>
    <name evidence="1" type="ORF">FAZ98_31725</name>
</gene>
<accession>A0A7Z2GQZ6</accession>
<organism evidence="1 2">
    <name type="scientific">Paraburkholderia acidisoli</name>
    <dbReference type="NCBI Taxonomy" id="2571748"/>
    <lineage>
        <taxon>Bacteria</taxon>
        <taxon>Pseudomonadati</taxon>
        <taxon>Pseudomonadota</taxon>
        <taxon>Betaproteobacteria</taxon>
        <taxon>Burkholderiales</taxon>
        <taxon>Burkholderiaceae</taxon>
        <taxon>Paraburkholderia</taxon>
    </lineage>
</organism>
<protein>
    <submittedName>
        <fullName evidence="1">Uncharacterized protein</fullName>
    </submittedName>
</protein>
<dbReference type="OrthoDB" id="9116415at2"/>
<dbReference type="Proteomes" id="UP000433577">
    <property type="component" value="Chromosome 4"/>
</dbReference>
<dbReference type="KEGG" id="pacs:FAZ98_31725"/>
<dbReference type="EMBL" id="CP046916">
    <property type="protein sequence ID" value="QGZ66361.1"/>
    <property type="molecule type" value="Genomic_DNA"/>
</dbReference>
<keyword evidence="2" id="KW-1185">Reference proteome</keyword>